<evidence type="ECO:0000313" key="1">
    <source>
        <dbReference type="EMBL" id="EMM9721936.1"/>
    </source>
</evidence>
<protein>
    <submittedName>
        <fullName evidence="3">Uncharacterized protein</fullName>
    </submittedName>
</protein>
<evidence type="ECO:0000313" key="4">
    <source>
        <dbReference type="Proteomes" id="UP000288730"/>
    </source>
</evidence>
<proteinExistence type="predicted"/>
<name>A0A229AKT7_ECOLX</name>
<dbReference type="RefSeq" id="WP_000220508.1">
    <property type="nucleotide sequence ID" value="NZ_AP021963.1"/>
</dbReference>
<dbReference type="EMBL" id="ABKSHZ030000005">
    <property type="protein sequence ID" value="EMM9721936.1"/>
    <property type="molecule type" value="Genomic_DNA"/>
</dbReference>
<reference evidence="2 5" key="1">
    <citation type="submission" date="2018-04" db="EMBL/GenBank/DDBJ databases">
        <title>Large scale genomics of bovine and human commensal E. coli to reveal the emerging process of EHEC.</title>
        <authorList>
            <person name="Arimizu Y."/>
            <person name="Ogura Y."/>
        </authorList>
    </citation>
    <scope>NUCLEOTIDE SEQUENCE [LARGE SCALE GENOMIC DNA]</scope>
    <source>
        <strain evidence="2 5">ECSC038</strain>
    </source>
</reference>
<reference evidence="1" key="3">
    <citation type="submission" date="2024-02" db="EMBL/GenBank/DDBJ databases">
        <authorList>
            <consortium name="Clinical and Environmental Microbiology Branch: Whole genome sequencing antimicrobial resistance pathogens in the healthcare setting"/>
        </authorList>
    </citation>
    <scope>NUCLEOTIDE SEQUENCE</scope>
    <source>
        <strain evidence="1">2023QG-00028</strain>
    </source>
</reference>
<dbReference type="AlphaFoldDB" id="A0A229AKT7"/>
<comment type="caution">
    <text evidence="3">The sequence shown here is derived from an EMBL/GenBank/DDBJ whole genome shotgun (WGS) entry which is preliminary data.</text>
</comment>
<gene>
    <name evidence="3" type="ORF">EPS76_25730</name>
    <name evidence="2" type="ORF">ExPECSC038_02117</name>
    <name evidence="1" type="ORF">PWL68_002042</name>
</gene>
<organism evidence="3 4">
    <name type="scientific">Escherichia coli</name>
    <dbReference type="NCBI Taxonomy" id="562"/>
    <lineage>
        <taxon>Bacteria</taxon>
        <taxon>Pseudomonadati</taxon>
        <taxon>Pseudomonadota</taxon>
        <taxon>Gammaproteobacteria</taxon>
        <taxon>Enterobacterales</taxon>
        <taxon>Enterobacteriaceae</taxon>
        <taxon>Escherichia</taxon>
    </lineage>
</organism>
<evidence type="ECO:0000313" key="5">
    <source>
        <dbReference type="Proteomes" id="UP000300926"/>
    </source>
</evidence>
<dbReference type="Proteomes" id="UP000300926">
    <property type="component" value="Unassembled WGS sequence"/>
</dbReference>
<dbReference type="EMBL" id="SCJN01000386">
    <property type="protein sequence ID" value="RXD06503.1"/>
    <property type="molecule type" value="Genomic_DNA"/>
</dbReference>
<accession>A0A229AKT7</accession>
<dbReference type="EMBL" id="BFIH01000044">
    <property type="protein sequence ID" value="GCO26596.1"/>
    <property type="molecule type" value="Genomic_DNA"/>
</dbReference>
<reference evidence="3 4" key="2">
    <citation type="submission" date="2019-01" db="EMBL/GenBank/DDBJ databases">
        <title>Genomic analysis of febrile catheter-associated UTI E. coli isolates.</title>
        <authorList>
            <person name="Potter R."/>
            <person name="Zou Z."/>
            <person name="Henderson J."/>
            <person name="Dantas G."/>
        </authorList>
    </citation>
    <scope>NUCLEOTIDE SEQUENCE [LARGE SCALE GENOMIC DNA]</scope>
    <source>
        <strain evidence="3 4">29_CAASB</strain>
    </source>
</reference>
<dbReference type="Proteomes" id="UP000288730">
    <property type="component" value="Unassembled WGS sequence"/>
</dbReference>
<evidence type="ECO:0000313" key="3">
    <source>
        <dbReference type="EMBL" id="RXD06503.1"/>
    </source>
</evidence>
<evidence type="ECO:0000313" key="2">
    <source>
        <dbReference type="EMBL" id="GCO26596.1"/>
    </source>
</evidence>
<sequence>MTYDKKVTSGTTSQKQNNIVTQKISRPKELFLLFWVDESGDSRRSIFEEACLTRYFNILYSPEYKKETQIVYHLSINTFNQIKEILEIFINKNGGITKAKVKEVSLFSHGGPIHGPTTSDSVNTPSVPKYPQQMDIIGGWDSIDFNWSNNAMFVMYGCRTSYASDDSGQGFASKLSLLDNFKDVNVWGQTESTYPSYFPDIRTTSIMRSINIGWSFSPTYMVASSEGQGWDALFPDDKNPLKSLPMQCYNNGKLILTCDQSSFNDHRKNKSND</sequence>